<dbReference type="KEGG" id="pms:KNP414_01677"/>
<dbReference type="HOGENOM" id="CLU_195274_0_0_9"/>
<dbReference type="Proteomes" id="UP000006620">
    <property type="component" value="Chromosome"/>
</dbReference>
<sequence length="75" mass="9355">MAKGDELVKYLTVQVIKYFETPKEERKLKRAGKREAREQWQYRWFGMLPLALSMWLEPLRRRFERLREARERNKL</sequence>
<organism evidence="1 2">
    <name type="scientific">Paenibacillus mucilaginosus (strain KNP414)</name>
    <dbReference type="NCBI Taxonomy" id="1036673"/>
    <lineage>
        <taxon>Bacteria</taxon>
        <taxon>Bacillati</taxon>
        <taxon>Bacillota</taxon>
        <taxon>Bacilli</taxon>
        <taxon>Bacillales</taxon>
        <taxon>Paenibacillaceae</taxon>
        <taxon>Paenibacillus</taxon>
    </lineage>
</organism>
<dbReference type="Pfam" id="PF14038">
    <property type="entry name" value="YqzE"/>
    <property type="match status" value="1"/>
</dbReference>
<proteinExistence type="predicted"/>
<evidence type="ECO:0000313" key="2">
    <source>
        <dbReference type="Proteomes" id="UP000006620"/>
    </source>
</evidence>
<accession>F8FPL6</accession>
<name>F8FPL6_PAEMK</name>
<dbReference type="PATRIC" id="fig|1036673.3.peg.1487"/>
<reference evidence="1 2" key="2">
    <citation type="journal article" date="2013" name="Genome Announc.">
        <title>Genome Sequence of Growth-Improving Paenibacillus mucilaginosus Strain KNP414.</title>
        <authorList>
            <person name="Lu J.J."/>
            <person name="Wang J.F."/>
            <person name="Hu X.F."/>
        </authorList>
    </citation>
    <scope>NUCLEOTIDE SEQUENCE [LARGE SCALE GENOMIC DNA]</scope>
    <source>
        <strain evidence="1 2">KNP414</strain>
    </source>
</reference>
<reference evidence="2" key="1">
    <citation type="submission" date="2011-06" db="EMBL/GenBank/DDBJ databases">
        <title>Complete genome sequence of Paenibacillus mucilaginosus KNP414.</title>
        <authorList>
            <person name="Wang J."/>
            <person name="Hu S."/>
            <person name="Hu X."/>
            <person name="Zhang B."/>
            <person name="Dong D."/>
            <person name="Zhang S."/>
            <person name="Zhao K."/>
            <person name="Wu D."/>
        </authorList>
    </citation>
    <scope>NUCLEOTIDE SEQUENCE [LARGE SCALE GENOMIC DNA]</scope>
    <source>
        <strain evidence="2">KNP414</strain>
    </source>
</reference>
<dbReference type="AlphaFoldDB" id="F8FPL6"/>
<protein>
    <recommendedName>
        <fullName evidence="3">YqzE</fullName>
    </recommendedName>
</protein>
<gene>
    <name evidence="1" type="ordered locus">KNP414_01677</name>
</gene>
<dbReference type="InterPro" id="IPR025622">
    <property type="entry name" value="YqzE"/>
</dbReference>
<dbReference type="RefSeq" id="WP_013915402.1">
    <property type="nucleotide sequence ID" value="NC_015690.1"/>
</dbReference>
<evidence type="ECO:0000313" key="1">
    <source>
        <dbReference type="EMBL" id="AEI40240.1"/>
    </source>
</evidence>
<dbReference type="EMBL" id="CP002869">
    <property type="protein sequence ID" value="AEI40240.1"/>
    <property type="molecule type" value="Genomic_DNA"/>
</dbReference>
<evidence type="ECO:0008006" key="3">
    <source>
        <dbReference type="Google" id="ProtNLM"/>
    </source>
</evidence>